<dbReference type="PANTHER" id="PTHR30204:SF98">
    <property type="entry name" value="HTH-TYPE TRANSCRIPTIONAL REGULATOR ADHR"/>
    <property type="match status" value="1"/>
</dbReference>
<protein>
    <submittedName>
        <fullName evidence="4">Putative HTH-type transcriptional regulator AdhR</fullName>
    </submittedName>
</protein>
<dbReference type="eggNOG" id="COG0789">
    <property type="taxonomic scope" value="Bacteria"/>
</dbReference>
<keyword evidence="2" id="KW-0175">Coiled coil</keyword>
<sequence length="129" mass="15427">MNIKKASELCGVSTDTIRYYERIGILPPIPRNDKGIREFGDEEIRWIDFVKHFRNAGMSIEKLAEYINLFGQGDYTIPARIELLEEEYNRLLEKREEIQHNLDHLEYKIKNYKTHVVPVEKKLKKYNKE</sequence>
<keyword evidence="5" id="KW-1185">Reference proteome</keyword>
<evidence type="ECO:0000313" key="4">
    <source>
        <dbReference type="EMBL" id="ERK60186.1"/>
    </source>
</evidence>
<proteinExistence type="predicted"/>
<dbReference type="CDD" id="cd01109">
    <property type="entry name" value="HTH_YyaN"/>
    <property type="match status" value="1"/>
</dbReference>
<reference evidence="4 5" key="1">
    <citation type="submission" date="2013-08" db="EMBL/GenBank/DDBJ databases">
        <authorList>
            <person name="Weinstock G."/>
            <person name="Sodergren E."/>
            <person name="Wylie T."/>
            <person name="Fulton L."/>
            <person name="Fulton R."/>
            <person name="Fronick C."/>
            <person name="O'Laughlin M."/>
            <person name="Godfrey J."/>
            <person name="Miner T."/>
            <person name="Herter B."/>
            <person name="Appelbaum E."/>
            <person name="Cordes M."/>
            <person name="Lek S."/>
            <person name="Wollam A."/>
            <person name="Pepin K.H."/>
            <person name="Palsikar V.B."/>
            <person name="Mitreva M."/>
            <person name="Wilson R.K."/>
        </authorList>
    </citation>
    <scope>NUCLEOTIDE SEQUENCE [LARGE SCALE GENOMIC DNA]</scope>
    <source>
        <strain evidence="4 5">ATCC 700627</strain>
    </source>
</reference>
<dbReference type="Proteomes" id="UP000016637">
    <property type="component" value="Unassembled WGS sequence"/>
</dbReference>
<dbReference type="Gene3D" id="1.10.1660.10">
    <property type="match status" value="1"/>
</dbReference>
<evidence type="ECO:0000313" key="5">
    <source>
        <dbReference type="Proteomes" id="UP000016637"/>
    </source>
</evidence>
<dbReference type="SMART" id="SM00422">
    <property type="entry name" value="HTH_MERR"/>
    <property type="match status" value="1"/>
</dbReference>
<dbReference type="AlphaFoldDB" id="U2QUH5"/>
<dbReference type="GO" id="GO:0003700">
    <property type="term" value="F:DNA-binding transcription factor activity"/>
    <property type="evidence" value="ECO:0007669"/>
    <property type="project" value="InterPro"/>
</dbReference>
<gene>
    <name evidence="4" type="ORF">HMPREF1983_00287</name>
</gene>
<dbReference type="PRINTS" id="PR00040">
    <property type="entry name" value="HTHMERR"/>
</dbReference>
<dbReference type="PANTHER" id="PTHR30204">
    <property type="entry name" value="REDOX-CYCLING DRUG-SENSING TRANSCRIPTIONAL ACTIVATOR SOXR"/>
    <property type="match status" value="1"/>
</dbReference>
<dbReference type="HOGENOM" id="CLU_060077_8_3_9"/>
<dbReference type="PROSITE" id="PS50937">
    <property type="entry name" value="HTH_MERR_2"/>
    <property type="match status" value="1"/>
</dbReference>
<keyword evidence="1" id="KW-0238">DNA-binding</keyword>
<organism evidence="4 5">
    <name type="scientific">Gemella bergeri ATCC 700627</name>
    <dbReference type="NCBI Taxonomy" id="1321820"/>
    <lineage>
        <taxon>Bacteria</taxon>
        <taxon>Bacillati</taxon>
        <taxon>Bacillota</taxon>
        <taxon>Bacilli</taxon>
        <taxon>Bacillales</taxon>
        <taxon>Gemellaceae</taxon>
        <taxon>Gemella</taxon>
    </lineage>
</organism>
<dbReference type="PATRIC" id="fig|1321820.3.peg.282"/>
<name>U2QUH5_9BACL</name>
<dbReference type="InterPro" id="IPR000551">
    <property type="entry name" value="MerR-type_HTH_dom"/>
</dbReference>
<evidence type="ECO:0000259" key="3">
    <source>
        <dbReference type="PROSITE" id="PS50937"/>
    </source>
</evidence>
<comment type="caution">
    <text evidence="4">The sequence shown here is derived from an EMBL/GenBank/DDBJ whole genome shotgun (WGS) entry which is preliminary data.</text>
</comment>
<dbReference type="GO" id="GO:0003677">
    <property type="term" value="F:DNA binding"/>
    <property type="evidence" value="ECO:0007669"/>
    <property type="project" value="UniProtKB-KW"/>
</dbReference>
<feature type="coiled-coil region" evidence="2">
    <location>
        <begin position="81"/>
        <end position="115"/>
    </location>
</feature>
<dbReference type="InterPro" id="IPR047057">
    <property type="entry name" value="MerR_fam"/>
</dbReference>
<dbReference type="EMBL" id="AWVP01000016">
    <property type="protein sequence ID" value="ERK60186.1"/>
    <property type="molecule type" value="Genomic_DNA"/>
</dbReference>
<feature type="domain" description="HTH merR-type" evidence="3">
    <location>
        <begin position="1"/>
        <end position="69"/>
    </location>
</feature>
<dbReference type="InterPro" id="IPR009061">
    <property type="entry name" value="DNA-bd_dom_put_sf"/>
</dbReference>
<dbReference type="RefSeq" id="WP_021752611.1">
    <property type="nucleotide sequence ID" value="NZ_KI271813.1"/>
</dbReference>
<evidence type="ECO:0000256" key="2">
    <source>
        <dbReference type="SAM" id="Coils"/>
    </source>
</evidence>
<dbReference type="Pfam" id="PF13411">
    <property type="entry name" value="MerR_1"/>
    <property type="match status" value="1"/>
</dbReference>
<evidence type="ECO:0000256" key="1">
    <source>
        <dbReference type="ARBA" id="ARBA00023125"/>
    </source>
</evidence>
<dbReference type="SUPFAM" id="SSF46955">
    <property type="entry name" value="Putative DNA-binding domain"/>
    <property type="match status" value="1"/>
</dbReference>
<accession>U2QUH5</accession>